<keyword evidence="5" id="KW-1185">Reference proteome</keyword>
<dbReference type="PANTHER" id="PTHR48106:SF8">
    <property type="entry name" value="OS02G0805600 PROTEIN"/>
    <property type="match status" value="1"/>
</dbReference>
<gene>
    <name evidence="4" type="ORF">GE300_02830</name>
</gene>
<reference evidence="4 5" key="1">
    <citation type="submission" date="2019-10" db="EMBL/GenBank/DDBJ databases">
        <title>Cognatihalovulum marinum gen. nov. sp. nov., a new member of the family Rhodobacteraceae isolated from deep seawater of the Northwest Indian Ocean.</title>
        <authorList>
            <person name="Ruan C."/>
            <person name="Wang J."/>
            <person name="Zheng X."/>
            <person name="Song L."/>
            <person name="Zhu Y."/>
            <person name="Huang Y."/>
            <person name="Lu Z."/>
            <person name="Du W."/>
            <person name="Huang L."/>
            <person name="Dai X."/>
        </authorList>
    </citation>
    <scope>NUCLEOTIDE SEQUENCE [LARGE SCALE GENOMIC DNA]</scope>
    <source>
        <strain evidence="4 5">2CG4</strain>
    </source>
</reference>
<dbReference type="SUPFAM" id="SSF51735">
    <property type="entry name" value="NAD(P)-binding Rossmann-fold domains"/>
    <property type="match status" value="1"/>
</dbReference>
<dbReference type="InterPro" id="IPR013149">
    <property type="entry name" value="ADH-like_C"/>
</dbReference>
<dbReference type="GO" id="GO:0016651">
    <property type="term" value="F:oxidoreductase activity, acting on NAD(P)H"/>
    <property type="evidence" value="ECO:0007669"/>
    <property type="project" value="TreeGrafter"/>
</dbReference>
<dbReference type="NCBIfam" id="TIGR02824">
    <property type="entry name" value="quinone_pig3"/>
    <property type="match status" value="1"/>
</dbReference>
<keyword evidence="2" id="KW-0560">Oxidoreductase</keyword>
<comment type="caution">
    <text evidence="4">The sequence shown here is derived from an EMBL/GenBank/DDBJ whole genome shotgun (WGS) entry which is preliminary data.</text>
</comment>
<dbReference type="SUPFAM" id="SSF50129">
    <property type="entry name" value="GroES-like"/>
    <property type="match status" value="1"/>
</dbReference>
<evidence type="ECO:0000256" key="2">
    <source>
        <dbReference type="ARBA" id="ARBA00023002"/>
    </source>
</evidence>
<feature type="domain" description="Enoyl reductase (ER)" evidence="3">
    <location>
        <begin position="14"/>
        <end position="327"/>
    </location>
</feature>
<dbReference type="EMBL" id="WIND01000001">
    <property type="protein sequence ID" value="MSU88553.1"/>
    <property type="molecule type" value="Genomic_DNA"/>
</dbReference>
<keyword evidence="1" id="KW-0521">NADP</keyword>
<dbReference type="CDD" id="cd05276">
    <property type="entry name" value="p53_inducible_oxidoreductase"/>
    <property type="match status" value="1"/>
</dbReference>
<dbReference type="Gene3D" id="3.40.50.720">
    <property type="entry name" value="NAD(P)-binding Rossmann-like Domain"/>
    <property type="match status" value="1"/>
</dbReference>
<evidence type="ECO:0000256" key="1">
    <source>
        <dbReference type="ARBA" id="ARBA00022857"/>
    </source>
</evidence>
<sequence>MPATMTAVEISSPGGPEVLKPVARPVPRPGAGEILIRIAHAGVNRPDALQRAGSYAPPPDASDLPGLECSGHVAAVGPGAGRWSEGDAVCALLPGGGYAEYAVTPATHALPVPEGLDLAQAAALPETFFTVWSNVFTRGRLAAGERFLVHGGSSGIGTTAIQLARLRGARVFTTAGSDEKCAACEALGAERAVNYRDRDYVEALREATGGQGIDVSLNMVGGDYIARDLKLLAADGRLVMIAFLQGPKVELNLAPAMVKRLTITGSTLRPQSMAAKTAIAESLEREVWPHLAAGRIGPVMDRRFALADAAAAHARMESSAHIGKIVLDVAG</sequence>
<evidence type="ECO:0000259" key="3">
    <source>
        <dbReference type="SMART" id="SM00829"/>
    </source>
</evidence>
<dbReference type="GO" id="GO:0070402">
    <property type="term" value="F:NADPH binding"/>
    <property type="evidence" value="ECO:0007669"/>
    <property type="project" value="TreeGrafter"/>
</dbReference>
<dbReference type="InterPro" id="IPR020843">
    <property type="entry name" value="ER"/>
</dbReference>
<dbReference type="AlphaFoldDB" id="A0A6L5YW25"/>
<dbReference type="InterPro" id="IPR036291">
    <property type="entry name" value="NAD(P)-bd_dom_sf"/>
</dbReference>
<evidence type="ECO:0000313" key="5">
    <source>
        <dbReference type="Proteomes" id="UP000474957"/>
    </source>
</evidence>
<dbReference type="Pfam" id="PF00107">
    <property type="entry name" value="ADH_zinc_N"/>
    <property type="match status" value="1"/>
</dbReference>
<dbReference type="SMART" id="SM00829">
    <property type="entry name" value="PKS_ER"/>
    <property type="match status" value="1"/>
</dbReference>
<dbReference type="InterPro" id="IPR014189">
    <property type="entry name" value="Quinone_OxRdtase_PIG3"/>
</dbReference>
<dbReference type="InterPro" id="IPR013154">
    <property type="entry name" value="ADH-like_N"/>
</dbReference>
<dbReference type="Gene3D" id="3.90.180.10">
    <property type="entry name" value="Medium-chain alcohol dehydrogenases, catalytic domain"/>
    <property type="match status" value="1"/>
</dbReference>
<accession>A0A6L5YW25</accession>
<name>A0A6L5YW25_9RHOB</name>
<evidence type="ECO:0000313" key="4">
    <source>
        <dbReference type="EMBL" id="MSU88553.1"/>
    </source>
</evidence>
<dbReference type="Pfam" id="PF08240">
    <property type="entry name" value="ADH_N"/>
    <property type="match status" value="1"/>
</dbReference>
<proteinExistence type="predicted"/>
<dbReference type="Proteomes" id="UP000474957">
    <property type="component" value="Unassembled WGS sequence"/>
</dbReference>
<dbReference type="InterPro" id="IPR011032">
    <property type="entry name" value="GroES-like_sf"/>
</dbReference>
<dbReference type="PANTHER" id="PTHR48106">
    <property type="entry name" value="QUINONE OXIDOREDUCTASE PIG3-RELATED"/>
    <property type="match status" value="1"/>
</dbReference>
<protein>
    <submittedName>
        <fullName evidence="4">Zinc-binding dehydrogenase</fullName>
    </submittedName>
</protein>
<organism evidence="4 5">
    <name type="scientific">Halovulum marinum</name>
    <dbReference type="NCBI Taxonomy" id="2662447"/>
    <lineage>
        <taxon>Bacteria</taxon>
        <taxon>Pseudomonadati</taxon>
        <taxon>Pseudomonadota</taxon>
        <taxon>Alphaproteobacteria</taxon>
        <taxon>Rhodobacterales</taxon>
        <taxon>Paracoccaceae</taxon>
        <taxon>Halovulum</taxon>
    </lineage>
</organism>